<dbReference type="PANTHER" id="PTHR30055:SF234">
    <property type="entry name" value="HTH-TYPE TRANSCRIPTIONAL REGULATOR BETI"/>
    <property type="match status" value="1"/>
</dbReference>
<accession>A0A5B8U8U4</accession>
<dbReference type="PRINTS" id="PR00455">
    <property type="entry name" value="HTHTETR"/>
</dbReference>
<keyword evidence="3" id="KW-0804">Transcription</keyword>
<organism evidence="6 7">
    <name type="scientific">Baekduia soli</name>
    <dbReference type="NCBI Taxonomy" id="496014"/>
    <lineage>
        <taxon>Bacteria</taxon>
        <taxon>Bacillati</taxon>
        <taxon>Actinomycetota</taxon>
        <taxon>Thermoleophilia</taxon>
        <taxon>Solirubrobacterales</taxon>
        <taxon>Baekduiaceae</taxon>
        <taxon>Baekduia</taxon>
    </lineage>
</organism>
<dbReference type="SUPFAM" id="SSF46689">
    <property type="entry name" value="Homeodomain-like"/>
    <property type="match status" value="1"/>
</dbReference>
<gene>
    <name evidence="6" type="ORF">FSW04_16710</name>
</gene>
<dbReference type="PANTHER" id="PTHR30055">
    <property type="entry name" value="HTH-TYPE TRANSCRIPTIONAL REGULATOR RUTR"/>
    <property type="match status" value="1"/>
</dbReference>
<feature type="domain" description="HTH tetR-type" evidence="5">
    <location>
        <begin position="16"/>
        <end position="76"/>
    </location>
</feature>
<dbReference type="GO" id="GO:0003700">
    <property type="term" value="F:DNA-binding transcription factor activity"/>
    <property type="evidence" value="ECO:0007669"/>
    <property type="project" value="TreeGrafter"/>
</dbReference>
<reference evidence="6 7" key="1">
    <citation type="journal article" date="2018" name="J. Microbiol.">
        <title>Baekduia soli gen. nov., sp. nov., a novel bacterium isolated from the soil of Baekdu Mountain and proposal of a novel family name, Baekduiaceae fam. nov.</title>
        <authorList>
            <person name="An D.S."/>
            <person name="Siddiqi M.Z."/>
            <person name="Kim K.H."/>
            <person name="Yu H.S."/>
            <person name="Im W.T."/>
        </authorList>
    </citation>
    <scope>NUCLEOTIDE SEQUENCE [LARGE SCALE GENOMIC DNA]</scope>
    <source>
        <strain evidence="6 7">BR7-21</strain>
    </source>
</reference>
<sequence length="211" mass="22693">MARPAPSTDQRGGQELLHRRRLLQAMASVVAEHGYAATTIADVVRVARVSKSTFYAHFDDKEHCYVALYSTATDKVIEAMREADEQAGALGLPWRGHLLAVNRAHLGALAAGGPLTRSMLIEVQTAGPSAQAMRRDVFGRYARLMCELGEAVRRDEPRLRRLSPGIALGIVGGVNELMMEAIERGPVEAITGLVDVATELWAAVLTAPGPG</sequence>
<dbReference type="InterPro" id="IPR001647">
    <property type="entry name" value="HTH_TetR"/>
</dbReference>
<evidence type="ECO:0000256" key="1">
    <source>
        <dbReference type="ARBA" id="ARBA00023015"/>
    </source>
</evidence>
<evidence type="ECO:0000256" key="3">
    <source>
        <dbReference type="ARBA" id="ARBA00023163"/>
    </source>
</evidence>
<dbReference type="EMBL" id="CP042430">
    <property type="protein sequence ID" value="QEC49052.1"/>
    <property type="molecule type" value="Genomic_DNA"/>
</dbReference>
<dbReference type="OrthoDB" id="7505659at2"/>
<dbReference type="AlphaFoldDB" id="A0A5B8U8U4"/>
<keyword evidence="7" id="KW-1185">Reference proteome</keyword>
<evidence type="ECO:0000313" key="6">
    <source>
        <dbReference type="EMBL" id="QEC49052.1"/>
    </source>
</evidence>
<evidence type="ECO:0000259" key="5">
    <source>
        <dbReference type="PROSITE" id="PS50977"/>
    </source>
</evidence>
<dbReference type="RefSeq" id="WP_146921275.1">
    <property type="nucleotide sequence ID" value="NZ_CP042430.1"/>
</dbReference>
<dbReference type="InterPro" id="IPR050109">
    <property type="entry name" value="HTH-type_TetR-like_transc_reg"/>
</dbReference>
<keyword evidence="2 4" id="KW-0238">DNA-binding</keyword>
<evidence type="ECO:0000256" key="4">
    <source>
        <dbReference type="PROSITE-ProRule" id="PRU00335"/>
    </source>
</evidence>
<dbReference type="Pfam" id="PF00440">
    <property type="entry name" value="TetR_N"/>
    <property type="match status" value="1"/>
</dbReference>
<dbReference type="Gene3D" id="1.10.357.10">
    <property type="entry name" value="Tetracycline Repressor, domain 2"/>
    <property type="match status" value="1"/>
</dbReference>
<evidence type="ECO:0000313" key="7">
    <source>
        <dbReference type="Proteomes" id="UP000321805"/>
    </source>
</evidence>
<dbReference type="Proteomes" id="UP000321805">
    <property type="component" value="Chromosome"/>
</dbReference>
<feature type="DNA-binding region" description="H-T-H motif" evidence="4">
    <location>
        <begin position="39"/>
        <end position="58"/>
    </location>
</feature>
<name>A0A5B8U8U4_9ACTN</name>
<protein>
    <submittedName>
        <fullName evidence="6">TetR/AcrR family transcriptional regulator</fullName>
    </submittedName>
</protein>
<proteinExistence type="predicted"/>
<keyword evidence="1" id="KW-0805">Transcription regulation</keyword>
<dbReference type="KEGG" id="bsol:FSW04_16710"/>
<dbReference type="PROSITE" id="PS50977">
    <property type="entry name" value="HTH_TETR_2"/>
    <property type="match status" value="1"/>
</dbReference>
<evidence type="ECO:0000256" key="2">
    <source>
        <dbReference type="ARBA" id="ARBA00023125"/>
    </source>
</evidence>
<dbReference type="InterPro" id="IPR009057">
    <property type="entry name" value="Homeodomain-like_sf"/>
</dbReference>
<dbReference type="GO" id="GO:0000976">
    <property type="term" value="F:transcription cis-regulatory region binding"/>
    <property type="evidence" value="ECO:0007669"/>
    <property type="project" value="TreeGrafter"/>
</dbReference>